<accession>A0AAD7AYQ1</accession>
<keyword evidence="3" id="KW-1185">Reference proteome</keyword>
<dbReference type="AlphaFoldDB" id="A0AAD7AYQ1"/>
<reference evidence="2" key="1">
    <citation type="submission" date="2023-03" db="EMBL/GenBank/DDBJ databases">
        <title>Massive genome expansion in bonnet fungi (Mycena s.s.) driven by repeated elements and novel gene families across ecological guilds.</title>
        <authorList>
            <consortium name="Lawrence Berkeley National Laboratory"/>
            <person name="Harder C.B."/>
            <person name="Miyauchi S."/>
            <person name="Viragh M."/>
            <person name="Kuo A."/>
            <person name="Thoen E."/>
            <person name="Andreopoulos B."/>
            <person name="Lu D."/>
            <person name="Skrede I."/>
            <person name="Drula E."/>
            <person name="Henrissat B."/>
            <person name="Morin E."/>
            <person name="Kohler A."/>
            <person name="Barry K."/>
            <person name="LaButti K."/>
            <person name="Morin E."/>
            <person name="Salamov A."/>
            <person name="Lipzen A."/>
            <person name="Mereny Z."/>
            <person name="Hegedus B."/>
            <person name="Baldrian P."/>
            <person name="Stursova M."/>
            <person name="Weitz H."/>
            <person name="Taylor A."/>
            <person name="Grigoriev I.V."/>
            <person name="Nagy L.G."/>
            <person name="Martin F."/>
            <person name="Kauserud H."/>
        </authorList>
    </citation>
    <scope>NUCLEOTIDE SEQUENCE</scope>
    <source>
        <strain evidence="2">9284</strain>
    </source>
</reference>
<evidence type="ECO:0000313" key="3">
    <source>
        <dbReference type="Proteomes" id="UP001221142"/>
    </source>
</evidence>
<evidence type="ECO:0000256" key="1">
    <source>
        <dbReference type="SAM" id="MobiDB-lite"/>
    </source>
</evidence>
<protein>
    <submittedName>
        <fullName evidence="2">Uncharacterized protein</fullName>
    </submittedName>
</protein>
<dbReference type="Proteomes" id="UP001221142">
    <property type="component" value="Unassembled WGS sequence"/>
</dbReference>
<gene>
    <name evidence="2" type="ORF">FB45DRAFT_955684</name>
</gene>
<sequence length="226" mass="25325">MYLVLFARHAYPHPQLLQGIIMTETMLDEIMGRMSYAGRNLAPSSCPVAPPFYQLLGALCIANGVEAVTKWMVETLTPLIEFGINARNMYVSAKEAQQEARNPKKDKERSRKPVSQQHVSKAEAHEIRKDLKFIRAVYELVHGSQGDTKFPTDSNDDVTLYSLEEALPEDEEMDGPDARQWGDVDNDSVRSSMASPRRARIEDDESSVASLPRPTRMSATLLAVPF</sequence>
<feature type="region of interest" description="Disordered" evidence="1">
    <location>
        <begin position="167"/>
        <end position="213"/>
    </location>
</feature>
<proteinExistence type="predicted"/>
<feature type="compositionally biased region" description="Basic and acidic residues" evidence="1">
    <location>
        <begin position="96"/>
        <end position="111"/>
    </location>
</feature>
<evidence type="ECO:0000313" key="2">
    <source>
        <dbReference type="EMBL" id="KAJ7604627.1"/>
    </source>
</evidence>
<dbReference type="EMBL" id="JARKIF010000095">
    <property type="protein sequence ID" value="KAJ7604627.1"/>
    <property type="molecule type" value="Genomic_DNA"/>
</dbReference>
<organism evidence="2 3">
    <name type="scientific">Roridomyces roridus</name>
    <dbReference type="NCBI Taxonomy" id="1738132"/>
    <lineage>
        <taxon>Eukaryota</taxon>
        <taxon>Fungi</taxon>
        <taxon>Dikarya</taxon>
        <taxon>Basidiomycota</taxon>
        <taxon>Agaricomycotina</taxon>
        <taxon>Agaricomycetes</taxon>
        <taxon>Agaricomycetidae</taxon>
        <taxon>Agaricales</taxon>
        <taxon>Marasmiineae</taxon>
        <taxon>Mycenaceae</taxon>
        <taxon>Roridomyces</taxon>
    </lineage>
</organism>
<feature type="region of interest" description="Disordered" evidence="1">
    <location>
        <begin position="95"/>
        <end position="123"/>
    </location>
</feature>
<comment type="caution">
    <text evidence="2">The sequence shown here is derived from an EMBL/GenBank/DDBJ whole genome shotgun (WGS) entry which is preliminary data.</text>
</comment>
<name>A0AAD7AYQ1_9AGAR</name>